<dbReference type="PANTHER" id="PTHR42924">
    <property type="entry name" value="EXONUCLEASE"/>
    <property type="match status" value="1"/>
</dbReference>
<dbReference type="GO" id="GO:0035312">
    <property type="term" value="F:5'-3' DNA exonuclease activity"/>
    <property type="evidence" value="ECO:0007669"/>
    <property type="project" value="TreeGrafter"/>
</dbReference>
<proteinExistence type="predicted"/>
<dbReference type="InterPro" id="IPR052018">
    <property type="entry name" value="PHP_domain"/>
</dbReference>
<evidence type="ECO:0000313" key="1">
    <source>
        <dbReference type="EMBL" id="HGY40082.1"/>
    </source>
</evidence>
<sequence>MLPHCIILEALEKGLDCIAVTDHNACDNVAVTLSLGERFGLWVIPGIEIETKEEVHLLAYFPTLEHLLAFNRLVEEHLFTFPLDTGVWGEEWVIGEEGNIVARKTSLLAVPVALSLEDAVEEVERHQGVAVLAHVDRKAYSVFSQLGFLPPALPVRALEISPALSLEEAQERFALSGYPLLSFSDAHGLSEIGQRVTLFRMASPRWEELLLALSGEGGRGIALSGSDERL</sequence>
<dbReference type="Gene3D" id="3.20.20.140">
    <property type="entry name" value="Metal-dependent hydrolases"/>
    <property type="match status" value="1"/>
</dbReference>
<dbReference type="EMBL" id="DTIY01000076">
    <property type="protein sequence ID" value="HGY40082.1"/>
    <property type="molecule type" value="Genomic_DNA"/>
</dbReference>
<name>A0A7V4WM48_9BACT</name>
<dbReference type="CDD" id="cd07432">
    <property type="entry name" value="PHP_HisPPase"/>
    <property type="match status" value="1"/>
</dbReference>
<dbReference type="PANTHER" id="PTHR42924:SF3">
    <property type="entry name" value="POLYMERASE_HISTIDINOL PHOSPHATASE N-TERMINAL DOMAIN-CONTAINING PROTEIN"/>
    <property type="match status" value="1"/>
</dbReference>
<dbReference type="AlphaFoldDB" id="A0A7V4WM48"/>
<accession>A0A7V4WM48</accession>
<reference evidence="1" key="1">
    <citation type="journal article" date="2020" name="mSystems">
        <title>Genome- and Community-Level Interaction Insights into Carbon Utilization and Element Cycling Functions of Hydrothermarchaeota in Hydrothermal Sediment.</title>
        <authorList>
            <person name="Zhou Z."/>
            <person name="Liu Y."/>
            <person name="Xu W."/>
            <person name="Pan J."/>
            <person name="Luo Z.H."/>
            <person name="Li M."/>
        </authorList>
    </citation>
    <scope>NUCLEOTIDE SEQUENCE [LARGE SCALE GENOMIC DNA]</scope>
    <source>
        <strain evidence="1">SpSt-82</strain>
    </source>
</reference>
<comment type="caution">
    <text evidence="1">The sequence shown here is derived from an EMBL/GenBank/DDBJ whole genome shotgun (WGS) entry which is preliminary data.</text>
</comment>
<evidence type="ECO:0008006" key="2">
    <source>
        <dbReference type="Google" id="ProtNLM"/>
    </source>
</evidence>
<gene>
    <name evidence="1" type="ORF">ENW11_09800</name>
</gene>
<protein>
    <recommendedName>
        <fullName evidence="2">PHP domain-containing protein</fullName>
    </recommendedName>
</protein>
<dbReference type="SUPFAM" id="SSF89550">
    <property type="entry name" value="PHP domain-like"/>
    <property type="match status" value="1"/>
</dbReference>
<organism evidence="1">
    <name type="scientific">Candidatus Caldatribacterium saccharofermentans</name>
    <dbReference type="NCBI Taxonomy" id="1454753"/>
    <lineage>
        <taxon>Bacteria</taxon>
        <taxon>Pseudomonadati</taxon>
        <taxon>Atribacterota</taxon>
        <taxon>Atribacteria</taxon>
        <taxon>Atribacterales</taxon>
        <taxon>Candidatus Caldatribacteriaceae</taxon>
        <taxon>Candidatus Caldatribacterium</taxon>
    </lineage>
</organism>
<dbReference type="InterPro" id="IPR016195">
    <property type="entry name" value="Pol/histidinol_Pase-like"/>
</dbReference>
<dbReference type="GO" id="GO:0004534">
    <property type="term" value="F:5'-3' RNA exonuclease activity"/>
    <property type="evidence" value="ECO:0007669"/>
    <property type="project" value="TreeGrafter"/>
</dbReference>